<gene>
    <name evidence="3" type="ORF">COU90_04055</name>
</gene>
<comment type="caution">
    <text evidence="3">The sequence shown here is derived from an EMBL/GenBank/DDBJ whole genome shotgun (WGS) entry which is preliminary data.</text>
</comment>
<protein>
    <submittedName>
        <fullName evidence="3">Uncharacterized protein</fullName>
    </submittedName>
</protein>
<dbReference type="Gene3D" id="1.25.40.10">
    <property type="entry name" value="Tetratricopeptide repeat domain"/>
    <property type="match status" value="1"/>
</dbReference>
<feature type="transmembrane region" description="Helical" evidence="2">
    <location>
        <begin position="21"/>
        <end position="42"/>
    </location>
</feature>
<sequence>MSFKDIQSIIEWIQKSWYEKYTGVVIFFAVFYAGRQFLSFVLKDSTDDLIIKNLWEMVTFGALLLAIFSLIIWFVNTRYPKRKKENIGIVIAIRDNSENARKVKQDVIDNFQSILSGIESGAFIELIELEDYHAKKVVDDDTAKIASNKTRGQFVIWGKSLNYEDQYRFDLRFMVRHRRLKKIQQQVVAQSFTEALIDKKWDFVARDILGAIPVTAQNIREIALYVIGIAAHLSGDFNTHKKLHSDLYNILHSDLKKRKDLSPVFQRLPFWLAETNSILGTQQYFLSNLDNAIDLNEKALAILPNHYGARLSKALYLFEKGDVLGSKKVIKQIKKQNRNSSLPDSAWRYSEAFLVLLEGNFERSFNLYKKALDGYVTDFTLNSVLVFLAEYYKKYQSKKELLFVQGLMYEKNNNMPGSLKMYEAFLKEVDRQKEEYDTFIRYAKESLKKIYREMSLKKEDQLPLSQL</sequence>
<name>A0A2M8KWD3_9BACT</name>
<evidence type="ECO:0000256" key="2">
    <source>
        <dbReference type="SAM" id="Phobius"/>
    </source>
</evidence>
<dbReference type="InterPro" id="IPR019734">
    <property type="entry name" value="TPR_rpt"/>
</dbReference>
<dbReference type="Proteomes" id="UP000229098">
    <property type="component" value="Unassembled WGS sequence"/>
</dbReference>
<dbReference type="EMBL" id="PFEF01000008">
    <property type="protein sequence ID" value="PJE64245.1"/>
    <property type="molecule type" value="Genomic_DNA"/>
</dbReference>
<organism evidence="3 4">
    <name type="scientific">Candidatus Ryanbacteria bacterium CG10_big_fil_rev_8_21_14_0_10_43_42</name>
    <dbReference type="NCBI Taxonomy" id="1974864"/>
    <lineage>
        <taxon>Bacteria</taxon>
        <taxon>Candidatus Ryaniibacteriota</taxon>
    </lineage>
</organism>
<evidence type="ECO:0000313" key="4">
    <source>
        <dbReference type="Proteomes" id="UP000229098"/>
    </source>
</evidence>
<accession>A0A2M8KWD3</accession>
<dbReference type="SUPFAM" id="SSF48452">
    <property type="entry name" value="TPR-like"/>
    <property type="match status" value="1"/>
</dbReference>
<keyword evidence="2" id="KW-1133">Transmembrane helix</keyword>
<dbReference type="AlphaFoldDB" id="A0A2M8KWD3"/>
<evidence type="ECO:0000256" key="1">
    <source>
        <dbReference type="PROSITE-ProRule" id="PRU00339"/>
    </source>
</evidence>
<keyword evidence="2" id="KW-0472">Membrane</keyword>
<proteinExistence type="predicted"/>
<dbReference type="PROSITE" id="PS50005">
    <property type="entry name" value="TPR"/>
    <property type="match status" value="1"/>
</dbReference>
<reference evidence="4" key="1">
    <citation type="submission" date="2017-09" db="EMBL/GenBank/DDBJ databases">
        <title>Depth-based differentiation of microbial function through sediment-hosted aquifers and enrichment of novel symbionts in the deep terrestrial subsurface.</title>
        <authorList>
            <person name="Probst A.J."/>
            <person name="Ladd B."/>
            <person name="Jarett J.K."/>
            <person name="Geller-Mcgrath D.E."/>
            <person name="Sieber C.M.K."/>
            <person name="Emerson J.B."/>
            <person name="Anantharaman K."/>
            <person name="Thomas B.C."/>
            <person name="Malmstrom R."/>
            <person name="Stieglmeier M."/>
            <person name="Klingl A."/>
            <person name="Woyke T."/>
            <person name="Ryan C.M."/>
            <person name="Banfield J.F."/>
        </authorList>
    </citation>
    <scope>NUCLEOTIDE SEQUENCE [LARGE SCALE GENOMIC DNA]</scope>
</reference>
<keyword evidence="2" id="KW-0812">Transmembrane</keyword>
<feature type="repeat" description="TPR" evidence="1">
    <location>
        <begin position="273"/>
        <end position="306"/>
    </location>
</feature>
<keyword evidence="1" id="KW-0802">TPR repeat</keyword>
<feature type="transmembrane region" description="Helical" evidence="2">
    <location>
        <begin position="54"/>
        <end position="75"/>
    </location>
</feature>
<dbReference type="InterPro" id="IPR011990">
    <property type="entry name" value="TPR-like_helical_dom_sf"/>
</dbReference>
<evidence type="ECO:0000313" key="3">
    <source>
        <dbReference type="EMBL" id="PJE64245.1"/>
    </source>
</evidence>